<keyword evidence="3 6" id="KW-0812">Transmembrane</keyword>
<protein>
    <recommendedName>
        <fullName evidence="8">TspO/MBR family protein</fullName>
    </recommendedName>
</protein>
<evidence type="ECO:0000256" key="3">
    <source>
        <dbReference type="ARBA" id="ARBA00022692"/>
    </source>
</evidence>
<dbReference type="PANTHER" id="PTHR10057">
    <property type="entry name" value="PERIPHERAL-TYPE BENZODIAZEPINE RECEPTOR"/>
    <property type="match status" value="1"/>
</dbReference>
<proteinExistence type="inferred from homology"/>
<evidence type="ECO:0000256" key="2">
    <source>
        <dbReference type="ARBA" id="ARBA00007524"/>
    </source>
</evidence>
<evidence type="ECO:0000256" key="4">
    <source>
        <dbReference type="ARBA" id="ARBA00022989"/>
    </source>
</evidence>
<comment type="subcellular location">
    <subcellularLocation>
        <location evidence="1">Membrane</location>
        <topology evidence="1">Multi-pass membrane protein</topology>
    </subcellularLocation>
</comment>
<dbReference type="InterPro" id="IPR038330">
    <property type="entry name" value="TspO/MBR-related_sf"/>
</dbReference>
<feature type="transmembrane region" description="Helical" evidence="6">
    <location>
        <begin position="112"/>
        <end position="133"/>
    </location>
</feature>
<dbReference type="FunFam" id="1.20.1260.100:FF:000001">
    <property type="entry name" value="translocator protein 2"/>
    <property type="match status" value="1"/>
</dbReference>
<evidence type="ECO:0000256" key="6">
    <source>
        <dbReference type="SAM" id="Phobius"/>
    </source>
</evidence>
<dbReference type="PIRSF" id="PIRSF005859">
    <property type="entry name" value="PBR"/>
    <property type="match status" value="1"/>
</dbReference>
<dbReference type="InterPro" id="IPR004307">
    <property type="entry name" value="TspO_MBR"/>
</dbReference>
<dbReference type="PANTHER" id="PTHR10057:SF0">
    <property type="entry name" value="TRANSLOCATOR PROTEIN"/>
    <property type="match status" value="1"/>
</dbReference>
<sequence>MYLLRNSTQEWYDHLHKSELTPPPMVFGIVWPILYTLIGISLILLIRNRTRNVELMKTCIVYFCLQLLFNILWPIIFFSLREIEWGLTDLIVTVICTALTIYYFNKVYKISAYLLVPYLLWICFATYLNAYIVTHN</sequence>
<feature type="transmembrane region" description="Helical" evidence="6">
    <location>
        <begin position="59"/>
        <end position="79"/>
    </location>
</feature>
<keyword evidence="4 6" id="KW-1133">Transmembrane helix</keyword>
<gene>
    <name evidence="7" type="ORF">6_58</name>
</gene>
<dbReference type="Gene3D" id="1.20.1260.100">
    <property type="entry name" value="TspO/MBR protein"/>
    <property type="match status" value="1"/>
</dbReference>
<reference evidence="7" key="1">
    <citation type="submission" date="2018-11" db="EMBL/GenBank/DDBJ databases">
        <title>A distinct lineage of giant viruses engineers rhodopsin photosystems in predatory marine eukaryotes.</title>
        <authorList>
            <person name="Needham D.M."/>
            <person name="Yoshizawa S."/>
            <person name="Hosaka T."/>
            <person name="Poirier C."/>
            <person name="Choi C.-J."/>
            <person name="Hehenberger E."/>
            <person name="Irwin N.A.T."/>
            <person name="Wilken S."/>
            <person name="Yung C.-M."/>
            <person name="Bachy C."/>
            <person name="Kurihara R."/>
            <person name="Nakajima Y."/>
            <person name="Kojima K."/>
            <person name="Kimura-Someya T."/>
            <person name="Leonard G."/>
            <person name="Malmstrom R.R."/>
            <person name="Mende D."/>
            <person name="Olson D.K."/>
            <person name="Sudo Y."/>
            <person name="Sudek S."/>
            <person name="Richards T.A."/>
            <person name="DeLong E.F."/>
            <person name="Keeling P.J."/>
            <person name="Santoro A.E."/>
            <person name="Shirouzu M."/>
            <person name="Iwasaki W."/>
            <person name="Worden A.Z."/>
        </authorList>
    </citation>
    <scope>NUCLEOTIDE SEQUENCE</scope>
</reference>
<dbReference type="Pfam" id="PF03073">
    <property type="entry name" value="TspO_MBR"/>
    <property type="match status" value="1"/>
</dbReference>
<dbReference type="EMBL" id="MK250090">
    <property type="protein sequence ID" value="QDY52346.1"/>
    <property type="molecule type" value="Genomic_DNA"/>
</dbReference>
<keyword evidence="5 6" id="KW-0472">Membrane</keyword>
<feature type="transmembrane region" description="Helical" evidence="6">
    <location>
        <begin position="25"/>
        <end position="47"/>
    </location>
</feature>
<dbReference type="GO" id="GO:0033013">
    <property type="term" value="P:tetrapyrrole metabolic process"/>
    <property type="evidence" value="ECO:0007669"/>
    <property type="project" value="UniProtKB-ARBA"/>
</dbReference>
<organism evidence="7">
    <name type="scientific">Mimiviridae sp. ChoanoV1</name>
    <dbReference type="NCBI Taxonomy" id="2596887"/>
    <lineage>
        <taxon>Viruses</taxon>
        <taxon>Varidnaviria</taxon>
        <taxon>Bamfordvirae</taxon>
        <taxon>Nucleocytoviricota</taxon>
        <taxon>Megaviricetes</taxon>
        <taxon>Imitervirales</taxon>
        <taxon>Schizomimiviridae</taxon>
    </lineage>
</organism>
<comment type="similarity">
    <text evidence="2">Belongs to the TspO/BZRP family.</text>
</comment>
<evidence type="ECO:0000313" key="7">
    <source>
        <dbReference type="EMBL" id="QDY52346.1"/>
    </source>
</evidence>
<evidence type="ECO:0000256" key="5">
    <source>
        <dbReference type="ARBA" id="ARBA00023136"/>
    </source>
</evidence>
<dbReference type="GO" id="GO:0016020">
    <property type="term" value="C:membrane"/>
    <property type="evidence" value="ECO:0007669"/>
    <property type="project" value="UniProtKB-SubCell"/>
</dbReference>
<name>A0A5B8IED8_9VIRU</name>
<evidence type="ECO:0008006" key="8">
    <source>
        <dbReference type="Google" id="ProtNLM"/>
    </source>
</evidence>
<evidence type="ECO:0000256" key="1">
    <source>
        <dbReference type="ARBA" id="ARBA00004141"/>
    </source>
</evidence>
<feature type="transmembrane region" description="Helical" evidence="6">
    <location>
        <begin position="85"/>
        <end position="105"/>
    </location>
</feature>
<dbReference type="CDD" id="cd15904">
    <property type="entry name" value="TSPO_MBR"/>
    <property type="match status" value="1"/>
</dbReference>
<accession>A0A5B8IED8</accession>